<dbReference type="Gene3D" id="3.40.50.150">
    <property type="entry name" value="Vaccinia Virus protein VP39"/>
    <property type="match status" value="1"/>
</dbReference>
<evidence type="ECO:0000313" key="2">
    <source>
        <dbReference type="Proteomes" id="UP000765160"/>
    </source>
</evidence>
<gene>
    <name evidence="1" type="ORF">HB662_23225</name>
</gene>
<dbReference type="InterPro" id="IPR029063">
    <property type="entry name" value="SAM-dependent_MTases_sf"/>
</dbReference>
<keyword evidence="2" id="KW-1185">Reference proteome</keyword>
<keyword evidence="1" id="KW-0808">Transferase</keyword>
<dbReference type="GO" id="GO:0032259">
    <property type="term" value="P:methylation"/>
    <property type="evidence" value="ECO:0007669"/>
    <property type="project" value="UniProtKB-KW"/>
</dbReference>
<dbReference type="Pfam" id="PF13578">
    <property type="entry name" value="Methyltransf_24"/>
    <property type="match status" value="1"/>
</dbReference>
<accession>A0ABX1F5Q8</accession>
<dbReference type="Proteomes" id="UP000765160">
    <property type="component" value="Unassembled WGS sequence"/>
</dbReference>
<protein>
    <submittedName>
        <fullName evidence="1">Class I SAM-dependent methyltransferase</fullName>
    </submittedName>
</protein>
<dbReference type="RefSeq" id="WP_168053383.1">
    <property type="nucleotide sequence ID" value="NZ_JAATJR010000007.1"/>
</dbReference>
<dbReference type="SUPFAM" id="SSF53335">
    <property type="entry name" value="S-adenosyl-L-methionine-dependent methyltransferases"/>
    <property type="match status" value="1"/>
</dbReference>
<reference evidence="1 2" key="1">
    <citation type="submission" date="2020-03" db="EMBL/GenBank/DDBJ databases">
        <title>Roseomonas selenitidurans sp. nov. isolated from soil.</title>
        <authorList>
            <person name="Liu H."/>
        </authorList>
    </citation>
    <scope>NUCLEOTIDE SEQUENCE [LARGE SCALE GENOMIC DNA]</scope>
    <source>
        <strain evidence="1 2">JCM 15073</strain>
    </source>
</reference>
<evidence type="ECO:0000313" key="1">
    <source>
        <dbReference type="EMBL" id="NKE47709.1"/>
    </source>
</evidence>
<keyword evidence="1" id="KW-0489">Methyltransferase</keyword>
<proteinExistence type="predicted"/>
<comment type="caution">
    <text evidence="1">The sequence shown here is derived from an EMBL/GenBank/DDBJ whole genome shotgun (WGS) entry which is preliminary data.</text>
</comment>
<organism evidence="1 2">
    <name type="scientific">Falsiroseomonas frigidaquae</name>
    <dbReference type="NCBI Taxonomy" id="487318"/>
    <lineage>
        <taxon>Bacteria</taxon>
        <taxon>Pseudomonadati</taxon>
        <taxon>Pseudomonadota</taxon>
        <taxon>Alphaproteobacteria</taxon>
        <taxon>Acetobacterales</taxon>
        <taxon>Roseomonadaceae</taxon>
        <taxon>Falsiroseomonas</taxon>
    </lineage>
</organism>
<dbReference type="EMBL" id="JAAVTX010000007">
    <property type="protein sequence ID" value="NKE47709.1"/>
    <property type="molecule type" value="Genomic_DNA"/>
</dbReference>
<sequence>MKSYREIFEAPKRFTSDKWDHYLDVYDRHFARFRTGRPLTYLEIGVQSGGSLCVAREYFGSTARIYGLDIDPNSKAAEEAGIANRVFIGSQSDGAFLTSVLAEIGAPDIVVDDGSHSQADMVGTFLALFPRLAPHGCYIVEDTHTIHFPSHQRSDTGLNVYDYFRSLPDKLTLDFMVPEARRDRFRTPPESRTGDIRTRNAMAHSIGSLHFYNSMIVIEKAPYREPWRRIL</sequence>
<dbReference type="GO" id="GO:0008168">
    <property type="term" value="F:methyltransferase activity"/>
    <property type="evidence" value="ECO:0007669"/>
    <property type="project" value="UniProtKB-KW"/>
</dbReference>
<name>A0ABX1F5Q8_9PROT</name>